<dbReference type="GO" id="GO:0004519">
    <property type="term" value="F:endonuclease activity"/>
    <property type="evidence" value="ECO:0007669"/>
    <property type="project" value="InterPro"/>
</dbReference>
<gene>
    <name evidence="3" type="ORF">CIL05_07540</name>
</gene>
<dbReference type="Proteomes" id="UP000218887">
    <property type="component" value="Unassembled WGS sequence"/>
</dbReference>
<evidence type="ECO:0000259" key="2">
    <source>
        <dbReference type="SMART" id="SM00507"/>
    </source>
</evidence>
<accession>A0A2A2IGE8</accession>
<name>A0A2A2IGE8_9BACI</name>
<organism evidence="3 4">
    <name type="scientific">Virgibacillus profundi</name>
    <dbReference type="NCBI Taxonomy" id="2024555"/>
    <lineage>
        <taxon>Bacteria</taxon>
        <taxon>Bacillati</taxon>
        <taxon>Bacillota</taxon>
        <taxon>Bacilli</taxon>
        <taxon>Bacillales</taxon>
        <taxon>Bacillaceae</taxon>
        <taxon>Virgibacillus</taxon>
    </lineage>
</organism>
<keyword evidence="4" id="KW-1185">Reference proteome</keyword>
<dbReference type="AlphaFoldDB" id="A0A2A2IGE8"/>
<feature type="region of interest" description="Disordered" evidence="1">
    <location>
        <begin position="124"/>
        <end position="151"/>
    </location>
</feature>
<protein>
    <recommendedName>
        <fullName evidence="2">HNH nuclease domain-containing protein</fullName>
    </recommendedName>
</protein>
<evidence type="ECO:0000313" key="3">
    <source>
        <dbReference type="EMBL" id="PAV30314.1"/>
    </source>
</evidence>
<dbReference type="SMART" id="SM00507">
    <property type="entry name" value="HNHc"/>
    <property type="match status" value="1"/>
</dbReference>
<dbReference type="GO" id="GO:0008270">
    <property type="term" value="F:zinc ion binding"/>
    <property type="evidence" value="ECO:0007669"/>
    <property type="project" value="InterPro"/>
</dbReference>
<reference evidence="3 4" key="1">
    <citation type="submission" date="2017-08" db="EMBL/GenBank/DDBJ databases">
        <title>Virgibacillus indicus sp. nov. and Virgibacillus profoundi sp. nov, two moderately halophilic bacteria isolated from marine sediment by using the Microfluidic Streak Plate.</title>
        <authorList>
            <person name="Xu B."/>
            <person name="Hu B."/>
            <person name="Wang J."/>
            <person name="Zhu Y."/>
            <person name="Huang L."/>
            <person name="Du W."/>
            <person name="Huang Y."/>
        </authorList>
    </citation>
    <scope>NUCLEOTIDE SEQUENCE [LARGE SCALE GENOMIC DNA]</scope>
    <source>
        <strain evidence="3 4">IO3-P3-H5</strain>
    </source>
</reference>
<dbReference type="InterPro" id="IPR003615">
    <property type="entry name" value="HNH_nuc"/>
</dbReference>
<evidence type="ECO:0000256" key="1">
    <source>
        <dbReference type="SAM" id="MobiDB-lite"/>
    </source>
</evidence>
<feature type="domain" description="HNH nuclease" evidence="2">
    <location>
        <begin position="311"/>
        <end position="363"/>
    </location>
</feature>
<proteinExistence type="predicted"/>
<dbReference type="EMBL" id="NPOA01000004">
    <property type="protein sequence ID" value="PAV30314.1"/>
    <property type="molecule type" value="Genomic_DNA"/>
</dbReference>
<dbReference type="Gene3D" id="1.10.30.50">
    <property type="match status" value="1"/>
</dbReference>
<dbReference type="CDD" id="cd00085">
    <property type="entry name" value="HNHc"/>
    <property type="match status" value="1"/>
</dbReference>
<sequence length="415" mass="49579">MTHDRHAVLRLSFEVIEGYFSVLGLTIVDDLNNYKNTKTKFTAIDKDGYKVFMTVNSAKNSKGYRKFDKSNPYTIDNIKLWLILNDPDYELLSTEYCGTDEKYTWRMISRPDLEPFRTTWTDFKSDGNRHPDLGRQRSADGKRRKPDQVKRDIDKRLEESYPDWLLDEGEEFKYRTAKSPYLNFTHKLGYKSQTTYAQVHSEVLRTLVLFHPSYPETSIHNMELWTHLNSKYEMVKGQEYTEYRGKYKFICDIHNEFTNNFSTVYSYNTGCQDCISEAHYGEGNPNWKPFITDEERENRHTREMYVDGYARWRTDSLKRDAYSCQICGHTEELVVHHKDGFHWNVDRRADLSNSVTLCSTCHDDFHTQYGYFYNTEEQFNEYFTDMQKIIEDVIKDAKEYHQRKDNKYHTELHKE</sequence>
<evidence type="ECO:0000313" key="4">
    <source>
        <dbReference type="Proteomes" id="UP000218887"/>
    </source>
</evidence>
<dbReference type="GO" id="GO:0003676">
    <property type="term" value="F:nucleic acid binding"/>
    <property type="evidence" value="ECO:0007669"/>
    <property type="project" value="InterPro"/>
</dbReference>
<dbReference type="InterPro" id="IPR002711">
    <property type="entry name" value="HNH"/>
</dbReference>
<comment type="caution">
    <text evidence="3">The sequence shown here is derived from an EMBL/GenBank/DDBJ whole genome shotgun (WGS) entry which is preliminary data.</text>
</comment>
<dbReference type="OrthoDB" id="962665at2"/>
<dbReference type="RefSeq" id="WP_095654916.1">
    <property type="nucleotide sequence ID" value="NZ_NPOA01000004.1"/>
</dbReference>
<dbReference type="Pfam" id="PF01844">
    <property type="entry name" value="HNH"/>
    <property type="match status" value="1"/>
</dbReference>